<dbReference type="GO" id="GO:0043328">
    <property type="term" value="P:protein transport to vacuole involved in ubiquitin-dependent protein catabolic process via the multivesicular body sorting pathway"/>
    <property type="evidence" value="ECO:0007669"/>
    <property type="project" value="EnsemblFungi"/>
</dbReference>
<evidence type="ECO:0000256" key="2">
    <source>
        <dbReference type="SAM" id="Phobius"/>
    </source>
</evidence>
<dbReference type="PROSITE" id="PS50188">
    <property type="entry name" value="B302_SPRY"/>
    <property type="match status" value="1"/>
</dbReference>
<evidence type="ECO:0000256" key="1">
    <source>
        <dbReference type="SAM" id="MobiDB-lite"/>
    </source>
</evidence>
<reference evidence="5" key="2">
    <citation type="submission" date="2012-08" db="EMBL/GenBank/DDBJ databases">
        <title>Genome sequence of Kazachstania naganishii.</title>
        <authorList>
            <person name="Gordon J.L."/>
            <person name="Armisen D."/>
            <person name="Proux-Wera E."/>
            <person name="OhEigeartaigh S.S."/>
            <person name="Byrne K.P."/>
            <person name="Wolfe K.H."/>
        </authorList>
    </citation>
    <scope>NUCLEOTIDE SEQUENCE [LARGE SCALE GENOMIC DNA]</scope>
    <source>
        <strain evidence="5">ATCC MYA-139 / BCRC 22969 / CBS 8797 / CCRC 22969 / KCTC 17520 / NBRC 10181 / NCYC 3082</strain>
    </source>
</reference>
<feature type="compositionally biased region" description="Acidic residues" evidence="1">
    <location>
        <begin position="567"/>
        <end position="578"/>
    </location>
</feature>
<dbReference type="OrthoDB" id="258495at2759"/>
<proteinExistence type="predicted"/>
<feature type="domain" description="B30.2/SPRY" evidence="3">
    <location>
        <begin position="229"/>
        <end position="413"/>
    </location>
</feature>
<dbReference type="KEGG" id="kng:KNAG_0A06310"/>
<organism evidence="4 5">
    <name type="scientific">Huiozyma naganishii (strain ATCC MYA-139 / BCRC 22969 / CBS 8797 / KCTC 17520 / NBRC 10181 / NCYC 3082 / Yp74L-3)</name>
    <name type="common">Yeast</name>
    <name type="synonym">Kazachstania naganishii</name>
    <dbReference type="NCBI Taxonomy" id="1071383"/>
    <lineage>
        <taxon>Eukaryota</taxon>
        <taxon>Fungi</taxon>
        <taxon>Dikarya</taxon>
        <taxon>Ascomycota</taxon>
        <taxon>Saccharomycotina</taxon>
        <taxon>Saccharomycetes</taxon>
        <taxon>Saccharomycetales</taxon>
        <taxon>Saccharomycetaceae</taxon>
        <taxon>Huiozyma</taxon>
    </lineage>
</organism>
<dbReference type="HOGENOM" id="CLU_026177_0_0_1"/>
<keyword evidence="5" id="KW-1185">Reference proteome</keyword>
<evidence type="ECO:0000313" key="4">
    <source>
        <dbReference type="EMBL" id="CCK68292.1"/>
    </source>
</evidence>
<dbReference type="Proteomes" id="UP000006310">
    <property type="component" value="Chromosome 1"/>
</dbReference>
<reference evidence="4 5" key="1">
    <citation type="journal article" date="2011" name="Proc. Natl. Acad. Sci. U.S.A.">
        <title>Evolutionary erosion of yeast sex chromosomes by mating-type switching accidents.</title>
        <authorList>
            <person name="Gordon J.L."/>
            <person name="Armisen D."/>
            <person name="Proux-Wera E."/>
            <person name="Oheigeartaigh S.S."/>
            <person name="Byrne K.P."/>
            <person name="Wolfe K.H."/>
        </authorList>
    </citation>
    <scope>NUCLEOTIDE SEQUENCE [LARGE SCALE GENOMIC DNA]</scope>
    <source>
        <strain evidence="5">ATCC MYA-139 / BCRC 22969 / CBS 8797 / CCRC 22969 / KCTC 17520 / NBRC 10181 / NCYC 3082</strain>
    </source>
</reference>
<feature type="region of interest" description="Disordered" evidence="1">
    <location>
        <begin position="565"/>
        <end position="608"/>
    </location>
</feature>
<dbReference type="Pfam" id="PF00622">
    <property type="entry name" value="SPRY"/>
    <property type="match status" value="1"/>
</dbReference>
<dbReference type="STRING" id="1071383.J7RU12"/>
<dbReference type="GO" id="GO:0000324">
    <property type="term" value="C:fungal-type vacuole"/>
    <property type="evidence" value="ECO:0007669"/>
    <property type="project" value="EnsemblFungi"/>
</dbReference>
<gene>
    <name evidence="4" type="primary">KNAG0A06310</name>
    <name evidence="4" type="ordered locus">KNAG_0A06310</name>
</gene>
<dbReference type="GO" id="GO:1990756">
    <property type="term" value="F:ubiquitin-like ligase-substrate adaptor activity"/>
    <property type="evidence" value="ECO:0007669"/>
    <property type="project" value="EnsemblFungi"/>
</dbReference>
<dbReference type="InterPro" id="IPR001870">
    <property type="entry name" value="B30.2/SPRY"/>
</dbReference>
<sequence>MQKGRQGICNISEEIQEKNRITFLSCLNSLWRRPLPLASSVYCTTEGIANNMRLPAVVGLSETDALSSLQASFRAEQTNDYDPTSPPYYSNPPPDSDPDTINLAFLISLSVTFAIMMIMLILAAAYVTFFSDDEAEYDEEMGYGARVGAGGRSRGLGRLFNKKRSDVLLDSSFVQALDTENDEAFKTLESAELKKMSSFETELYRRAQEYLKMNPPCVTKFNTFVDEHDRSVLKDRGIQSYYFLPSINDNVDEEGRFLPSFLVEDKLDISFTENNKSSSTLLNFPLPFNKKDAVYFEVKVFRHERNSNSIFSVGLTTVPYPYFRIPGMSNFSIAYESTGKLRVNNPFTAPTLLPKLEEGDVVGFGYRYRTGSLFITHNGKKIMDVAQNIRVDLFVSIGAMNASYTRTYTRDGLLEDPDNVSIRDSLSEGEYVELPKKLQRVYDIRREPVDSDPIELNVNLGNIGFVFIEANVKKYSFGSVYGDIGIPPVYTGAGQNNDLLLQKGEDTPPKYPTEAVTDDDDEDHGVIVGASGDLDTYEHNSSAYDQMHNDTPTGRNALIPSGLSVIMEEEVSPSDDETSPLITTEPAVKDKKKKQKNKRKGKKRRGRS</sequence>
<dbReference type="SUPFAM" id="SSF49899">
    <property type="entry name" value="Concanavalin A-like lectins/glucanases"/>
    <property type="match status" value="1"/>
</dbReference>
<evidence type="ECO:0000313" key="5">
    <source>
        <dbReference type="Proteomes" id="UP000006310"/>
    </source>
</evidence>
<dbReference type="RefSeq" id="XP_022462538.1">
    <property type="nucleotide sequence ID" value="XM_022610685.1"/>
</dbReference>
<dbReference type="InterPro" id="IPR043136">
    <property type="entry name" value="B30.2/SPRY_sf"/>
</dbReference>
<accession>J7RU12</accession>
<dbReference type="SMART" id="SM00449">
    <property type="entry name" value="SPRY"/>
    <property type="match status" value="1"/>
</dbReference>
<name>J7RU12_HUIN7</name>
<protein>
    <recommendedName>
        <fullName evidence="3">B30.2/SPRY domain-containing protein</fullName>
    </recommendedName>
</protein>
<feature type="compositionally biased region" description="Basic residues" evidence="1">
    <location>
        <begin position="590"/>
        <end position="608"/>
    </location>
</feature>
<feature type="transmembrane region" description="Helical" evidence="2">
    <location>
        <begin position="103"/>
        <end position="127"/>
    </location>
</feature>
<dbReference type="AlphaFoldDB" id="J7RU12"/>
<dbReference type="InterPro" id="IPR003877">
    <property type="entry name" value="SPRY_dom"/>
</dbReference>
<dbReference type="Gene3D" id="2.60.120.920">
    <property type="match status" value="1"/>
</dbReference>
<keyword evidence="2" id="KW-0472">Membrane</keyword>
<keyword evidence="2" id="KW-1133">Transmembrane helix</keyword>
<keyword evidence="2" id="KW-0812">Transmembrane</keyword>
<dbReference type="EMBL" id="HE978314">
    <property type="protein sequence ID" value="CCK68292.1"/>
    <property type="molecule type" value="Genomic_DNA"/>
</dbReference>
<dbReference type="InterPro" id="IPR013320">
    <property type="entry name" value="ConA-like_dom_sf"/>
</dbReference>
<dbReference type="OMA" id="FIKDRGI"/>
<dbReference type="eggNOG" id="KOG1477">
    <property type="taxonomic scope" value="Eukaryota"/>
</dbReference>
<evidence type="ECO:0000259" key="3">
    <source>
        <dbReference type="PROSITE" id="PS50188"/>
    </source>
</evidence>
<dbReference type="GeneID" id="34523927"/>